<proteinExistence type="predicted"/>
<reference evidence="1" key="1">
    <citation type="journal article" date="2022" name="Curr. Microbiol.">
        <title>Isolation, Characterization, and Comparative Genomic Analysis of vB_Pd_C23, a Novel Bacteriophage of Pantoea dispersa.</title>
        <authorList>
            <person name="Grami E."/>
            <person name="Laadouze I."/>
            <person name="Ben Tiba S."/>
            <person name="Hafiane A."/>
            <person name="Sealey K.S."/>
            <person name="Saidi N."/>
        </authorList>
    </citation>
    <scope>NUCLEOTIDE SEQUENCE</scope>
</reference>
<organism evidence="1 2">
    <name type="scientific">Pantoea phage PdC23</name>
    <dbReference type="NCBI Taxonomy" id="2894356"/>
    <lineage>
        <taxon>Viruses</taxon>
        <taxon>Duplodnaviria</taxon>
        <taxon>Heunggongvirae</taxon>
        <taxon>Uroviricota</taxon>
        <taxon>Caudoviricetes</taxon>
        <taxon>Felixviridae</taxon>
        <taxon>Certevirus</taxon>
        <taxon>Certevirus C23</taxon>
    </lineage>
</organism>
<sequence length="87" mass="9719">MTNYAFTGNETKAITFTPTLDGTVYNASVTWNIAAQRWYITITSGDGTRLITRPMVESPADRDINLLFGVFTSTLVWREINGVIEVN</sequence>
<keyword evidence="2" id="KW-1185">Reference proteome</keyword>
<evidence type="ECO:0008006" key="3">
    <source>
        <dbReference type="Google" id="ProtNLM"/>
    </source>
</evidence>
<evidence type="ECO:0000313" key="1">
    <source>
        <dbReference type="EMBL" id="UGC97730.1"/>
    </source>
</evidence>
<name>A0AAE8YHH6_9CAUD</name>
<gene>
    <name evidence="1" type="ORF">pdc_017</name>
</gene>
<dbReference type="Proteomes" id="UP000828384">
    <property type="component" value="Segment"/>
</dbReference>
<dbReference type="EMBL" id="OL396571">
    <property type="protein sequence ID" value="UGC97730.1"/>
    <property type="molecule type" value="Genomic_DNA"/>
</dbReference>
<evidence type="ECO:0000313" key="2">
    <source>
        <dbReference type="Proteomes" id="UP000828384"/>
    </source>
</evidence>
<accession>A0AAE8YHH6</accession>
<protein>
    <recommendedName>
        <fullName evidence="3">Tail fiber protein</fullName>
    </recommendedName>
</protein>